<reference evidence="1" key="1">
    <citation type="submission" date="2022-07" db="EMBL/GenBank/DDBJ databases">
        <title>Genome Sequence of Phlebia brevispora.</title>
        <authorList>
            <person name="Buettner E."/>
        </authorList>
    </citation>
    <scope>NUCLEOTIDE SEQUENCE</scope>
    <source>
        <strain evidence="1">MPL23</strain>
    </source>
</reference>
<proteinExistence type="predicted"/>
<dbReference type="Proteomes" id="UP001148662">
    <property type="component" value="Unassembled WGS sequence"/>
</dbReference>
<comment type="caution">
    <text evidence="1">The sequence shown here is derived from an EMBL/GenBank/DDBJ whole genome shotgun (WGS) entry which is preliminary data.</text>
</comment>
<name>A0ACC1T4M3_9APHY</name>
<protein>
    <submittedName>
        <fullName evidence="1">Uncharacterized protein</fullName>
    </submittedName>
</protein>
<evidence type="ECO:0000313" key="2">
    <source>
        <dbReference type="Proteomes" id="UP001148662"/>
    </source>
</evidence>
<sequence length="408" mass="47345">MYPKLVALDTDWTIFWGWLNANSWGKGPGASSPVEDNIMKINDWEIQDASNKLLKCGMYGDIPRIIQDIKKNGAKLAIVSRNTSKAMCDRALWYFHVQDADGKDQPLIELVDFDEVYDTDKVEHFSKIKDCTGFNYSDMILYDDEAINNTVEMMLGVTFQVSRDQKGLTWDNYQYGLATWRRNKAIESPWRGLDLQSYPKRKFLGYSGMDLDTIKLLEAGGRRHDRKEPARWGYAMYVADDPAVAKYFSKWIQPTFGAQATTIVCSVWARDGDIFDSMQKVIWIPEEPVERWTEIPGDAFKIAWSQEDRDVTIDTWGVQKPYILFAKHVNMKGDFPIPDNKRFNEMVVYPQVQESLIVINRMSNQEVEQAIKDSESSHVHYEKQMSSWHITVPQETLSEFKEQNERFM</sequence>
<keyword evidence="2" id="KW-1185">Reference proteome</keyword>
<accession>A0ACC1T4M3</accession>
<dbReference type="EMBL" id="JANHOG010000573">
    <property type="protein sequence ID" value="KAJ3553153.1"/>
    <property type="molecule type" value="Genomic_DNA"/>
</dbReference>
<gene>
    <name evidence="1" type="ORF">NM688_g3766</name>
</gene>
<organism evidence="1 2">
    <name type="scientific">Phlebia brevispora</name>
    <dbReference type="NCBI Taxonomy" id="194682"/>
    <lineage>
        <taxon>Eukaryota</taxon>
        <taxon>Fungi</taxon>
        <taxon>Dikarya</taxon>
        <taxon>Basidiomycota</taxon>
        <taxon>Agaricomycotina</taxon>
        <taxon>Agaricomycetes</taxon>
        <taxon>Polyporales</taxon>
        <taxon>Meruliaceae</taxon>
        <taxon>Phlebia</taxon>
    </lineage>
</organism>
<evidence type="ECO:0000313" key="1">
    <source>
        <dbReference type="EMBL" id="KAJ3553153.1"/>
    </source>
</evidence>